<sequence>MKGVAMGVLLFLLCAYSHAEDVLEGKLKLAGFQVEVWGDYEISHMLFPDETWKFKVLVVPVTVRQGDLIDIAKSFYKKYPRTRARFFSDKQHLQQFVERDIYVNDRSGTAKEVAFPDSKWVQNNLLGNINNRSEKYNRTWMLENRYGSRIVLLE</sequence>
<feature type="signal peptide" evidence="1">
    <location>
        <begin position="1"/>
        <end position="19"/>
    </location>
</feature>
<keyword evidence="1" id="KW-0732">Signal</keyword>
<organism evidence="2 3">
    <name type="scientific">Marinobacter qingdaonensis</name>
    <dbReference type="NCBI Taxonomy" id="3108486"/>
    <lineage>
        <taxon>Bacteria</taxon>
        <taxon>Pseudomonadati</taxon>
        <taxon>Pseudomonadota</taxon>
        <taxon>Gammaproteobacteria</taxon>
        <taxon>Pseudomonadales</taxon>
        <taxon>Marinobacteraceae</taxon>
        <taxon>Marinobacter</taxon>
    </lineage>
</organism>
<proteinExistence type="predicted"/>
<reference evidence="2 3" key="1">
    <citation type="submission" date="2023-12" db="EMBL/GenBank/DDBJ databases">
        <title>Marinobacter qingdaonensis sp. nov., isolated from the intertidal sediment of Qingdao, PR China.</title>
        <authorList>
            <person name="Li Y."/>
        </authorList>
    </citation>
    <scope>NUCLEOTIDE SEQUENCE [LARGE SCALE GENOMIC DNA]</scope>
    <source>
        <strain evidence="2 3">ASW11-75</strain>
    </source>
</reference>
<feature type="chain" id="PRO_5046354676" evidence="1">
    <location>
        <begin position="20"/>
        <end position="154"/>
    </location>
</feature>
<comment type="caution">
    <text evidence="2">The sequence shown here is derived from an EMBL/GenBank/DDBJ whole genome shotgun (WGS) entry which is preliminary data.</text>
</comment>
<accession>A0ABU5NY92</accession>
<name>A0ABU5NY92_9GAMM</name>
<evidence type="ECO:0000256" key="1">
    <source>
        <dbReference type="SAM" id="SignalP"/>
    </source>
</evidence>
<evidence type="ECO:0000313" key="2">
    <source>
        <dbReference type="EMBL" id="MEA1080758.1"/>
    </source>
</evidence>
<keyword evidence="3" id="KW-1185">Reference proteome</keyword>
<dbReference type="RefSeq" id="WP_322855244.1">
    <property type="nucleotide sequence ID" value="NZ_JAYDCJ010000003.1"/>
</dbReference>
<dbReference type="EMBL" id="JAYDCJ010000003">
    <property type="protein sequence ID" value="MEA1080758.1"/>
    <property type="molecule type" value="Genomic_DNA"/>
</dbReference>
<protein>
    <submittedName>
        <fullName evidence="2">Uncharacterized protein</fullName>
    </submittedName>
</protein>
<gene>
    <name evidence="2" type="ORF">U5822_08750</name>
</gene>
<evidence type="ECO:0000313" key="3">
    <source>
        <dbReference type="Proteomes" id="UP001305746"/>
    </source>
</evidence>
<dbReference type="Proteomes" id="UP001305746">
    <property type="component" value="Unassembled WGS sequence"/>
</dbReference>